<dbReference type="InterPro" id="IPR050266">
    <property type="entry name" value="AB_hydrolase_sf"/>
</dbReference>
<feature type="domain" description="AB hydrolase-1" evidence="1">
    <location>
        <begin position="22"/>
        <end position="240"/>
    </location>
</feature>
<dbReference type="RefSeq" id="WP_184668493.1">
    <property type="nucleotide sequence ID" value="NZ_BAABAI010000013.1"/>
</dbReference>
<gene>
    <name evidence="2" type="ORF">F4559_002459</name>
</gene>
<evidence type="ECO:0000259" key="1">
    <source>
        <dbReference type="Pfam" id="PF00561"/>
    </source>
</evidence>
<dbReference type="Pfam" id="PF00561">
    <property type="entry name" value="Abhydrolase_1"/>
    <property type="match status" value="1"/>
</dbReference>
<comment type="caution">
    <text evidence="2">The sequence shown here is derived from an EMBL/GenBank/DDBJ whole genome shotgun (WGS) entry which is preliminary data.</text>
</comment>
<dbReference type="SUPFAM" id="SSF53474">
    <property type="entry name" value="alpha/beta-Hydrolases"/>
    <property type="match status" value="1"/>
</dbReference>
<sequence length="261" mass="28035">MPSDRVPVDRGEIAYRLQGQGPPLVLLSTLSGTWVRQVPVLRRHFTLLTYDLRGFGDSPSADGFPDNAGHADDLARLLDALGFPTAAVVGLSHGGLVAQHFAGRHGDRLSGLGLVSTIAAPRRSTVLFLRMLKGFLDRDDVAGFWEVLRSFLFSAANFDKLLAREGALREAMFNQYTAGALLSIYGQALTHDATGWLGGVDCPTLVVGGREDMLFPPWQTEELAALVPGSKLVLLPAAHVPPVEVPADFNHLVVDFFGGAP</sequence>
<keyword evidence="2" id="KW-0378">Hydrolase</keyword>
<keyword evidence="3" id="KW-1185">Reference proteome</keyword>
<dbReference type="PRINTS" id="PR00111">
    <property type="entry name" value="ABHYDROLASE"/>
</dbReference>
<evidence type="ECO:0000313" key="3">
    <source>
        <dbReference type="Proteomes" id="UP000542674"/>
    </source>
</evidence>
<dbReference type="Proteomes" id="UP000542674">
    <property type="component" value="Unassembled WGS sequence"/>
</dbReference>
<organism evidence="2 3">
    <name type="scientific">Saccharothrix violaceirubra</name>
    <dbReference type="NCBI Taxonomy" id="413306"/>
    <lineage>
        <taxon>Bacteria</taxon>
        <taxon>Bacillati</taxon>
        <taxon>Actinomycetota</taxon>
        <taxon>Actinomycetes</taxon>
        <taxon>Pseudonocardiales</taxon>
        <taxon>Pseudonocardiaceae</taxon>
        <taxon>Saccharothrix</taxon>
    </lineage>
</organism>
<dbReference type="PANTHER" id="PTHR43798">
    <property type="entry name" value="MONOACYLGLYCEROL LIPASE"/>
    <property type="match status" value="1"/>
</dbReference>
<dbReference type="Gene3D" id="3.40.50.1820">
    <property type="entry name" value="alpha/beta hydrolase"/>
    <property type="match status" value="1"/>
</dbReference>
<name>A0A7W7T4E0_9PSEU</name>
<dbReference type="EC" id="3.1.1.24" evidence="2"/>
<dbReference type="InterPro" id="IPR000073">
    <property type="entry name" value="AB_hydrolase_1"/>
</dbReference>
<reference evidence="2 3" key="1">
    <citation type="submission" date="2020-08" db="EMBL/GenBank/DDBJ databases">
        <title>Sequencing the genomes of 1000 actinobacteria strains.</title>
        <authorList>
            <person name="Klenk H.-P."/>
        </authorList>
    </citation>
    <scope>NUCLEOTIDE SEQUENCE [LARGE SCALE GENOMIC DNA]</scope>
    <source>
        <strain evidence="2 3">DSM 45084</strain>
    </source>
</reference>
<protein>
    <submittedName>
        <fullName evidence="2">3-oxoadipate enol-lactonase</fullName>
        <ecNumber evidence="2">3.1.1.24</ecNumber>
    </submittedName>
</protein>
<dbReference type="InterPro" id="IPR029058">
    <property type="entry name" value="AB_hydrolase_fold"/>
</dbReference>
<proteinExistence type="predicted"/>
<dbReference type="AlphaFoldDB" id="A0A7W7T4E0"/>
<dbReference type="EMBL" id="JACHJS010000001">
    <property type="protein sequence ID" value="MBB4965100.1"/>
    <property type="molecule type" value="Genomic_DNA"/>
</dbReference>
<accession>A0A7W7T4E0</accession>
<dbReference type="GO" id="GO:0047570">
    <property type="term" value="F:3-oxoadipate enol-lactonase activity"/>
    <property type="evidence" value="ECO:0007669"/>
    <property type="project" value="UniProtKB-EC"/>
</dbReference>
<evidence type="ECO:0000313" key="2">
    <source>
        <dbReference type="EMBL" id="MBB4965100.1"/>
    </source>
</evidence>